<name>A0A2I0IP93_PUNGR</name>
<protein>
    <submittedName>
        <fullName evidence="2">Uncharacterized protein</fullName>
    </submittedName>
</protein>
<dbReference type="Proteomes" id="UP000233551">
    <property type="component" value="Unassembled WGS sequence"/>
</dbReference>
<gene>
    <name evidence="2" type="ORF">CRG98_033819</name>
</gene>
<keyword evidence="3" id="KW-1185">Reference proteome</keyword>
<sequence>MKGKKELSPKPQSWPVFSGPRKISRPNSDGPFGYSRPGKSSGKGGQIVVVFKLSPLLPPGVVPDYQLIGARCCRRDFEQV</sequence>
<evidence type="ECO:0000256" key="1">
    <source>
        <dbReference type="SAM" id="MobiDB-lite"/>
    </source>
</evidence>
<dbReference type="EMBL" id="PGOL01002697">
    <property type="protein sequence ID" value="PKI45812.1"/>
    <property type="molecule type" value="Genomic_DNA"/>
</dbReference>
<evidence type="ECO:0000313" key="3">
    <source>
        <dbReference type="Proteomes" id="UP000233551"/>
    </source>
</evidence>
<feature type="region of interest" description="Disordered" evidence="1">
    <location>
        <begin position="1"/>
        <end position="43"/>
    </location>
</feature>
<reference evidence="2 3" key="1">
    <citation type="submission" date="2017-11" db="EMBL/GenBank/DDBJ databases">
        <title>De-novo sequencing of pomegranate (Punica granatum L.) genome.</title>
        <authorList>
            <person name="Akparov Z."/>
            <person name="Amiraslanov A."/>
            <person name="Hajiyeva S."/>
            <person name="Abbasov M."/>
            <person name="Kaur K."/>
            <person name="Hamwieh A."/>
            <person name="Solovyev V."/>
            <person name="Salamov A."/>
            <person name="Braich B."/>
            <person name="Kosarev P."/>
            <person name="Mahmoud A."/>
            <person name="Hajiyev E."/>
            <person name="Babayeva S."/>
            <person name="Izzatullayeva V."/>
            <person name="Mammadov A."/>
            <person name="Mammadov A."/>
            <person name="Sharifova S."/>
            <person name="Ojaghi J."/>
            <person name="Eynullazada K."/>
            <person name="Bayramov B."/>
            <person name="Abdulazimova A."/>
            <person name="Shahmuradov I."/>
        </authorList>
    </citation>
    <scope>NUCLEOTIDE SEQUENCE [LARGE SCALE GENOMIC DNA]</scope>
    <source>
        <strain evidence="3">cv. AG2017</strain>
        <tissue evidence="2">Leaf</tissue>
    </source>
</reference>
<dbReference type="AlphaFoldDB" id="A0A2I0IP93"/>
<comment type="caution">
    <text evidence="2">The sequence shown here is derived from an EMBL/GenBank/DDBJ whole genome shotgun (WGS) entry which is preliminary data.</text>
</comment>
<accession>A0A2I0IP93</accession>
<evidence type="ECO:0000313" key="2">
    <source>
        <dbReference type="EMBL" id="PKI45812.1"/>
    </source>
</evidence>
<organism evidence="2 3">
    <name type="scientific">Punica granatum</name>
    <name type="common">Pomegranate</name>
    <dbReference type="NCBI Taxonomy" id="22663"/>
    <lineage>
        <taxon>Eukaryota</taxon>
        <taxon>Viridiplantae</taxon>
        <taxon>Streptophyta</taxon>
        <taxon>Embryophyta</taxon>
        <taxon>Tracheophyta</taxon>
        <taxon>Spermatophyta</taxon>
        <taxon>Magnoliopsida</taxon>
        <taxon>eudicotyledons</taxon>
        <taxon>Gunneridae</taxon>
        <taxon>Pentapetalae</taxon>
        <taxon>rosids</taxon>
        <taxon>malvids</taxon>
        <taxon>Myrtales</taxon>
        <taxon>Lythraceae</taxon>
        <taxon>Punica</taxon>
    </lineage>
</organism>
<proteinExistence type="predicted"/>